<evidence type="ECO:0000313" key="1">
    <source>
        <dbReference type="EMBL" id="ELY40079.1"/>
    </source>
</evidence>
<comment type="caution">
    <text evidence="1">The sequence shown here is derived from an EMBL/GenBank/DDBJ whole genome shotgun (WGS) entry which is preliminary data.</text>
</comment>
<dbReference type="InterPro" id="IPR027417">
    <property type="entry name" value="P-loop_NTPase"/>
</dbReference>
<accession>L9VSF3</accession>
<protein>
    <submittedName>
        <fullName evidence="1">Uncharacterized protein</fullName>
    </submittedName>
</protein>
<dbReference type="Gene3D" id="3.40.50.300">
    <property type="entry name" value="P-loop containing nucleotide triphosphate hydrolases"/>
    <property type="match status" value="2"/>
</dbReference>
<dbReference type="InterPro" id="IPR051162">
    <property type="entry name" value="T4SS_component"/>
</dbReference>
<dbReference type="AlphaFoldDB" id="L9VSF3"/>
<keyword evidence="2" id="KW-1185">Reference proteome</keyword>
<dbReference type="Proteomes" id="UP000011645">
    <property type="component" value="Unassembled WGS sequence"/>
</dbReference>
<dbReference type="EMBL" id="AOHV01000011">
    <property type="protein sequence ID" value="ELY40079.1"/>
    <property type="molecule type" value="Genomic_DNA"/>
</dbReference>
<organism evidence="1 2">
    <name type="scientific">Halalkalicoccus jeotgali (strain DSM 18796 / CECT 7217 / JCM 14584 / KCTC 4019 / B3)</name>
    <dbReference type="NCBI Taxonomy" id="795797"/>
    <lineage>
        <taxon>Archaea</taxon>
        <taxon>Methanobacteriati</taxon>
        <taxon>Methanobacteriota</taxon>
        <taxon>Stenosarchaea group</taxon>
        <taxon>Halobacteria</taxon>
        <taxon>Halobacteriales</taxon>
        <taxon>Halococcaceae</taxon>
        <taxon>Halalkalicoccus</taxon>
    </lineage>
</organism>
<dbReference type="PANTHER" id="PTHR30121:SF6">
    <property type="entry name" value="SLR6007 PROTEIN"/>
    <property type="match status" value="1"/>
</dbReference>
<name>L9VSF3_HALJB</name>
<feature type="non-terminal residue" evidence="1">
    <location>
        <position position="604"/>
    </location>
</feature>
<sequence>MAAAPTQPLSPDDGLYIWEEESTEAVEGNETLRSHGTDEHSNEQVFAGYLARQMMRSPRADAESPIAVGVGTRRGGHASIDQTDLRQHTVLFGSTGYGKSNLMMNAGRTIAESGDGMIYIEPKGDGAKRFYSILPDHRKGDVVWLEPAGTRSAQTGFNFLDPGVSPDHPEFELIVENILNDLVQMLGASNYWGPLMDAIAENIIRFAARHDAEFTMIDLYFILADQENRERYRDMVNASGHIFLALFADKLAEYDDDDLDAIRRRFKNWVENPIARRVFAHRGNTINLQEVIDEGKILIVRMNKEDEGIKEMVGTAILRRTWAAARDRDGDKSSRGSGPDNFHLLMDEADLLAHEGSSLPTMLSKARTSRLCLFLCCQYPDQLPPEIVGALFSQCDTKMSFSVGSADACKVVGKNLGLKWETLRDEEEYHVWMKTSVGPPDPYRVYALPPFPPTITQTEADHHIERIVRRDGHEPKSDQQLMDELLLNRGDGQLDGAGAILDDSGNRKSMAVADIDLDRVERQTCKTVHDVAIEHGDDDGFVSADLIQHRLIDNLGVDREDLGHESQVWGVLDMVGDDLVEREKRDGEVKLKTTSRGICLLYTS</sequence>
<evidence type="ECO:0000313" key="2">
    <source>
        <dbReference type="Proteomes" id="UP000011645"/>
    </source>
</evidence>
<dbReference type="PANTHER" id="PTHR30121">
    <property type="entry name" value="UNCHARACTERIZED PROTEIN YJGR-RELATED"/>
    <property type="match status" value="1"/>
</dbReference>
<reference evidence="1 2" key="1">
    <citation type="journal article" date="2014" name="PLoS Genet.">
        <title>Phylogenetically driven sequencing of extremely halophilic archaea reveals strategies for static and dynamic osmo-response.</title>
        <authorList>
            <person name="Becker E.A."/>
            <person name="Seitzer P.M."/>
            <person name="Tritt A."/>
            <person name="Larsen D."/>
            <person name="Krusor M."/>
            <person name="Yao A.I."/>
            <person name="Wu D."/>
            <person name="Madern D."/>
            <person name="Eisen J.A."/>
            <person name="Darling A.E."/>
            <person name="Facciotti M.T."/>
        </authorList>
    </citation>
    <scope>NUCLEOTIDE SEQUENCE [LARGE SCALE GENOMIC DNA]</scope>
    <source>
        <strain evidence="2">DSM 18796 / CECT 7217 / JCM 14584 / KCTC 4019 / B3</strain>
    </source>
</reference>
<proteinExistence type="predicted"/>
<gene>
    <name evidence="1" type="ORF">C497_03945</name>
</gene>
<dbReference type="SUPFAM" id="SSF52540">
    <property type="entry name" value="P-loop containing nucleoside triphosphate hydrolases"/>
    <property type="match status" value="1"/>
</dbReference>